<dbReference type="PANTHER" id="PTHR37418">
    <property type="entry name" value="3-KETO-5-AMINOHEXANOATE CLEAVAGE ENZYME-RELATED"/>
    <property type="match status" value="1"/>
</dbReference>
<dbReference type="Proteomes" id="UP000480854">
    <property type="component" value="Unassembled WGS sequence"/>
</dbReference>
<keyword evidence="6" id="KW-1185">Reference proteome</keyword>
<dbReference type="OrthoDB" id="9805277at2"/>
<reference evidence="5 6" key="1">
    <citation type="submission" date="2018-07" db="EMBL/GenBank/DDBJ databases">
        <title>Genome sequence of Azospirillum sp. ATCC 49961.</title>
        <authorList>
            <person name="Sant'Anna F.H."/>
            <person name="Baldani J.I."/>
            <person name="Zilli J.E."/>
            <person name="Reis V.M."/>
            <person name="Hartmann A."/>
            <person name="Cruz L."/>
            <person name="de Souza E.M."/>
            <person name="de Oliveira Pedrosa F."/>
            <person name="Passaglia L.M.P."/>
        </authorList>
    </citation>
    <scope>NUCLEOTIDE SEQUENCE [LARGE SCALE GENOMIC DNA]</scope>
    <source>
        <strain evidence="5 6">ATCC 49961</strain>
    </source>
</reference>
<keyword evidence="3" id="KW-0479">Metal-binding</keyword>
<dbReference type="EMBL" id="QOKW01000013">
    <property type="protein sequence ID" value="KAA0679293.1"/>
    <property type="molecule type" value="Genomic_DNA"/>
</dbReference>
<dbReference type="AlphaFoldDB" id="A0A9W7NI37"/>
<sequence length="312" mass="34444">MAAPQKKVIISCALTGSIHTPTMSDALPVTPDEIVEQGVGAAEAGAAILHLHARDPRTGQPTPDPAVFMQFLPRLKQSTDAVLNITTGGSLNMTVQERLAAPLQAQPEMCSLNMGSMNFGIFPLADRYKDWKHDWEEPYLRGTDDFIFRNTFRDIAYILEHLGEGCGTRFEFECYDVGHLYNLAHFVDRGLVKPPFFVQTIFGILGGIGAEQRNLLFMRETADRLFGTDYEWSVLAAGRHQIPFTTMAAVMGGNVRVGLEDSLYLSKGRLARNSAEQVAKIRRILEELSLEVATPAEARAMLALKGADRVAF</sequence>
<dbReference type="InterPro" id="IPR008567">
    <property type="entry name" value="BKACE"/>
</dbReference>
<comment type="caution">
    <text evidence="5">The sequence shown here is derived from an EMBL/GenBank/DDBJ whole genome shotgun (WGS) entry which is preliminary data.</text>
</comment>
<organism evidence="5 6">
    <name type="scientific">Roseomonas genomospecies 6</name>
    <dbReference type="NCBI Taxonomy" id="214106"/>
    <lineage>
        <taxon>Bacteria</taxon>
        <taxon>Pseudomonadati</taxon>
        <taxon>Pseudomonadota</taxon>
        <taxon>Alphaproteobacteria</taxon>
        <taxon>Acetobacterales</taxon>
        <taxon>Roseomonadaceae</taxon>
        <taxon>Roseomonas</taxon>
    </lineage>
</organism>
<evidence type="ECO:0000256" key="4">
    <source>
        <dbReference type="ARBA" id="ARBA00022833"/>
    </source>
</evidence>
<evidence type="ECO:0000256" key="1">
    <source>
        <dbReference type="ARBA" id="ARBA00001947"/>
    </source>
</evidence>
<dbReference type="RefSeq" id="WP_149470154.1">
    <property type="nucleotide sequence ID" value="NZ_QOKW01000013.1"/>
</dbReference>
<proteinExistence type="predicted"/>
<comment type="cofactor">
    <cofactor evidence="1">
        <name>Zn(2+)</name>
        <dbReference type="ChEBI" id="CHEBI:29105"/>
    </cofactor>
</comment>
<dbReference type="Gene3D" id="3.20.20.70">
    <property type="entry name" value="Aldolase class I"/>
    <property type="match status" value="1"/>
</dbReference>
<dbReference type="PANTHER" id="PTHR37418:SF2">
    <property type="entry name" value="3-KETO-5-AMINOHEXANOATE CLEAVAGE ENZYME"/>
    <property type="match status" value="1"/>
</dbReference>
<protein>
    <submittedName>
        <fullName evidence="5">3-keto-5-aminohexanoate cleavage protein</fullName>
    </submittedName>
</protein>
<keyword evidence="4" id="KW-0862">Zinc</keyword>
<accession>A0A9W7NI37</accession>
<dbReference type="InterPro" id="IPR013785">
    <property type="entry name" value="Aldolase_TIM"/>
</dbReference>
<evidence type="ECO:0000256" key="2">
    <source>
        <dbReference type="ARBA" id="ARBA00022679"/>
    </source>
</evidence>
<dbReference type="GO" id="GO:0046872">
    <property type="term" value="F:metal ion binding"/>
    <property type="evidence" value="ECO:0007669"/>
    <property type="project" value="UniProtKB-KW"/>
</dbReference>
<dbReference type="Pfam" id="PF05853">
    <property type="entry name" value="BKACE"/>
    <property type="match status" value="1"/>
</dbReference>
<keyword evidence="2" id="KW-0808">Transferase</keyword>
<evidence type="ECO:0000313" key="5">
    <source>
        <dbReference type="EMBL" id="KAA0679293.1"/>
    </source>
</evidence>
<name>A0A9W7NI37_9PROT</name>
<dbReference type="GO" id="GO:0043720">
    <property type="term" value="F:3-keto-5-aminohexanoate cleavage activity"/>
    <property type="evidence" value="ECO:0007669"/>
    <property type="project" value="InterPro"/>
</dbReference>
<gene>
    <name evidence="5" type="ORF">DS843_17490</name>
</gene>
<evidence type="ECO:0000313" key="6">
    <source>
        <dbReference type="Proteomes" id="UP000480854"/>
    </source>
</evidence>
<evidence type="ECO:0000256" key="3">
    <source>
        <dbReference type="ARBA" id="ARBA00022723"/>
    </source>
</evidence>